<sequence length="194" mass="22605">MSKQLKDMTNEELWQLFPIILTEHNPVWAKDYQDESRLLIQAIGTKNITRISHIGSTSIKGIMAKPTVDILLEISNGTDEHGLISVMEHNGYIYCPQPDNPAPHMMFMKGYTPNGFAEKVYHVHVRYPDDWDELYFRDYLNDNPSEAAEYEKLKKELQQQFTHNRDGYTNAKTEFVNHVTTLARKVLGEKYKIR</sequence>
<dbReference type="Gene3D" id="3.30.460.10">
    <property type="entry name" value="Beta Polymerase, domain 2"/>
    <property type="match status" value="1"/>
</dbReference>
<dbReference type="STRING" id="258515.SAMN05192585_11369"/>
<dbReference type="PANTHER" id="PTHR34822">
    <property type="entry name" value="GRPB DOMAIN PROTEIN (AFU_ORTHOLOGUE AFUA_1G01530)"/>
    <property type="match status" value="1"/>
</dbReference>
<dbReference type="PANTHER" id="PTHR34822:SF1">
    <property type="entry name" value="GRPB FAMILY PROTEIN"/>
    <property type="match status" value="1"/>
</dbReference>
<accession>A0A1G9ZHT4</accession>
<evidence type="ECO:0000313" key="1">
    <source>
        <dbReference type="EMBL" id="SDN20930.1"/>
    </source>
</evidence>
<dbReference type="SUPFAM" id="SSF81301">
    <property type="entry name" value="Nucleotidyltransferase"/>
    <property type="match status" value="1"/>
</dbReference>
<keyword evidence="2" id="KW-1185">Reference proteome</keyword>
<protein>
    <submittedName>
        <fullName evidence="1">GrpB domain, predicted nucleotidyltransferase, UPF0157 family</fullName>
    </submittedName>
</protein>
<keyword evidence="1" id="KW-0808">Transferase</keyword>
<dbReference type="InterPro" id="IPR043519">
    <property type="entry name" value="NT_sf"/>
</dbReference>
<dbReference type="Proteomes" id="UP000199182">
    <property type="component" value="Unassembled WGS sequence"/>
</dbReference>
<dbReference type="Pfam" id="PF04229">
    <property type="entry name" value="GrpB"/>
    <property type="match status" value="1"/>
</dbReference>
<dbReference type="OrthoDB" id="9799092at2"/>
<organism evidence="1 2">
    <name type="scientific">Acetanaerobacterium elongatum</name>
    <dbReference type="NCBI Taxonomy" id="258515"/>
    <lineage>
        <taxon>Bacteria</taxon>
        <taxon>Bacillati</taxon>
        <taxon>Bacillota</taxon>
        <taxon>Clostridia</taxon>
        <taxon>Eubacteriales</taxon>
        <taxon>Oscillospiraceae</taxon>
        <taxon>Acetanaerobacterium</taxon>
    </lineage>
</organism>
<dbReference type="EMBL" id="FNID01000013">
    <property type="protein sequence ID" value="SDN20930.1"/>
    <property type="molecule type" value="Genomic_DNA"/>
</dbReference>
<dbReference type="InterPro" id="IPR007344">
    <property type="entry name" value="GrpB/CoaE"/>
</dbReference>
<dbReference type="RefSeq" id="WP_092639706.1">
    <property type="nucleotide sequence ID" value="NZ_FNID01000013.1"/>
</dbReference>
<evidence type="ECO:0000313" key="2">
    <source>
        <dbReference type="Proteomes" id="UP000199182"/>
    </source>
</evidence>
<proteinExistence type="predicted"/>
<name>A0A1G9ZHT4_9FIRM</name>
<gene>
    <name evidence="1" type="ORF">SAMN05192585_11369</name>
</gene>
<dbReference type="AlphaFoldDB" id="A0A1G9ZHT4"/>
<dbReference type="GO" id="GO:0016740">
    <property type="term" value="F:transferase activity"/>
    <property type="evidence" value="ECO:0007669"/>
    <property type="project" value="UniProtKB-KW"/>
</dbReference>
<reference evidence="1 2" key="1">
    <citation type="submission" date="2016-10" db="EMBL/GenBank/DDBJ databases">
        <authorList>
            <person name="de Groot N.N."/>
        </authorList>
    </citation>
    <scope>NUCLEOTIDE SEQUENCE [LARGE SCALE GENOMIC DNA]</scope>
    <source>
        <strain evidence="1 2">CGMCC 1.5012</strain>
    </source>
</reference>